<reference evidence="1" key="1">
    <citation type="submission" date="2016-08" db="EMBL/GenBank/DDBJ databases">
        <authorList>
            <person name="Seilhamer J.J."/>
        </authorList>
    </citation>
    <scope>NUCLEOTIDE SEQUENCE</scope>
    <source>
        <strain evidence="1">86-1</strain>
    </source>
</reference>
<evidence type="ECO:0000313" key="1">
    <source>
        <dbReference type="EMBL" id="SCM74596.1"/>
    </source>
</evidence>
<sequence>MSALSEREYLAEEICELYSKLAGDAYAEDLNRAKALAQGDAPHDHWLQTNRLDYESRLFLYLSAAFAMRCMKNEPYKCAVFMRNAAESLHGAKS</sequence>
<dbReference type="EMBL" id="FMJC01000002">
    <property type="protein sequence ID" value="SCM74596.1"/>
    <property type="molecule type" value="Genomic_DNA"/>
</dbReference>
<dbReference type="RefSeq" id="WP_179981233.1">
    <property type="nucleotide sequence ID" value="NZ_LT608333.1"/>
</dbReference>
<dbReference type="AlphaFoldDB" id="A0A212LAM9"/>
<proteinExistence type="predicted"/>
<accession>A0A212LAM9</accession>
<organism evidence="1">
    <name type="scientific">uncultured Desulfovibrio sp</name>
    <dbReference type="NCBI Taxonomy" id="167968"/>
    <lineage>
        <taxon>Bacteria</taxon>
        <taxon>Pseudomonadati</taxon>
        <taxon>Thermodesulfobacteriota</taxon>
        <taxon>Desulfovibrionia</taxon>
        <taxon>Desulfovibrionales</taxon>
        <taxon>Desulfovibrionaceae</taxon>
        <taxon>Desulfovibrio</taxon>
        <taxon>environmental samples</taxon>
    </lineage>
</organism>
<gene>
    <name evidence="1" type="ORF">KL86DES1_22037</name>
</gene>
<name>A0A212LAM9_9BACT</name>
<protein>
    <submittedName>
        <fullName evidence="1">Uncharacterized protein</fullName>
    </submittedName>
</protein>